<comment type="caution">
    <text evidence="1">The sequence shown here is derived from an EMBL/GenBank/DDBJ whole genome shotgun (WGS) entry which is preliminary data.</text>
</comment>
<dbReference type="VEuPathDB" id="PlasmoDB:PVPAM_000029000"/>
<dbReference type="Proteomes" id="UP000779233">
    <property type="component" value="Unassembled WGS sequence"/>
</dbReference>
<evidence type="ECO:0000313" key="2">
    <source>
        <dbReference type="Proteomes" id="UP000779233"/>
    </source>
</evidence>
<accession>A0A8S4H946</accession>
<dbReference type="EMBL" id="CAJZCX010000005">
    <property type="protein sequence ID" value="CAG9474566.1"/>
    <property type="molecule type" value="Genomic_DNA"/>
</dbReference>
<reference evidence="1" key="1">
    <citation type="submission" date="2021-09" db="EMBL/GenBank/DDBJ databases">
        <authorList>
            <consortium name="Pathogen Informatics"/>
        </authorList>
    </citation>
    <scope>NUCLEOTIDE SEQUENCE</scope>
    <source>
        <strain evidence="1">PvW1</strain>
    </source>
</reference>
<protein>
    <submittedName>
        <fullName evidence="1">(malaria parasite P. vivax) hypothetical protein</fullName>
    </submittedName>
</protein>
<dbReference type="AlphaFoldDB" id="A0A8S4H946"/>
<gene>
    <name evidence="1" type="ORF">PVW1_100014500</name>
</gene>
<name>A0A8S4H946_PLAVI</name>
<proteinExistence type="predicted"/>
<evidence type="ECO:0000313" key="1">
    <source>
        <dbReference type="EMBL" id="CAG9474566.1"/>
    </source>
</evidence>
<organism evidence="1 2">
    <name type="scientific">Plasmodium vivax</name>
    <name type="common">malaria parasite P. vivax</name>
    <dbReference type="NCBI Taxonomy" id="5855"/>
    <lineage>
        <taxon>Eukaryota</taxon>
        <taxon>Sar</taxon>
        <taxon>Alveolata</taxon>
        <taxon>Apicomplexa</taxon>
        <taxon>Aconoidasida</taxon>
        <taxon>Haemosporida</taxon>
        <taxon>Plasmodiidae</taxon>
        <taxon>Plasmodium</taxon>
        <taxon>Plasmodium (Plasmodium)</taxon>
    </lineage>
</organism>
<sequence>MDIKKLEEVYPFLNNIVLAYKKYDEPVDKENDLYSFYDKDVTYYAGDKNKCTHISVKLLRNLRTLLGDTYKRLEKYEYCIYLYHWIYYRTKESGISNILLSTVYTEFENKKHNEIKNICPYNTYKIISKESDEIIKLNMFYNNMESIRDILIKEDQSNNCKLQEFIYTCVNIYKDMNKKYCQTEREKNITNKDICDIVKIFHTGYTSYILNKKKDIKIDVPSSDYINDKSNTKPTYVVGCSSHGNQEESNSNNNDQPDSTVLHNVPKILGTLAGISSFMAISYKFTPFRKFLQLRRGAASLSNSLNENEPTNLINNESDPWNGSTNNTKYNIGYGSV</sequence>